<dbReference type="GO" id="GO:0009073">
    <property type="term" value="P:aromatic amino acid family biosynthetic process"/>
    <property type="evidence" value="ECO:0007669"/>
    <property type="project" value="UniProtKB-KW"/>
</dbReference>
<comment type="subunit">
    <text evidence="7">Monomer.</text>
</comment>
<evidence type="ECO:0000256" key="1">
    <source>
        <dbReference type="ARBA" id="ARBA00004811"/>
    </source>
</evidence>
<feature type="binding site" evidence="7">
    <location>
        <position position="320"/>
    </location>
    <ligand>
        <name>3-phosphoshikimate</name>
        <dbReference type="ChEBI" id="CHEBI:145989"/>
    </ligand>
</feature>
<feature type="binding site" evidence="7">
    <location>
        <position position="186"/>
    </location>
    <ligand>
        <name>3-phosphoshikimate</name>
        <dbReference type="ChEBI" id="CHEBI:145989"/>
    </ligand>
</feature>
<feature type="binding site" evidence="7">
    <location>
        <position position="324"/>
    </location>
    <ligand>
        <name>phosphoenolpyruvate</name>
        <dbReference type="ChEBI" id="CHEBI:58702"/>
    </ligand>
</feature>
<sequence length="411" mass="45644">MIRLVENKKLKGEIPGITSKSYAHRAIFCAGLAKGNSILEIDNLSKDIEASLNSMEALGVKLERDGNKFLISPPEEFNKRARIDVGESGTTLRFILPILGALGIEAEVIRRGSLVGRTNSVYFDLLPKHGVSIREDKEKIFISGKLKNYNFELPGNISSQFISGLMLASGGVGEVCEIKLTTERESKPYIDMTIEVMEKFGVKLEESNNAYSCSGSFIGQDYLVEKDWSNAIFFLASGVEVKGLDKDSIQGDREAIKYFNELGLENISNNSYKFIKKNESKVKIIIDAKNIPDTIPILSVLCGIYGNEIEVVNIERLKLKESDRIKSTVEMLERLGIRVSLKEESFSFNGIGEFNSCEIDSYNDHRIAMTAAIAAGFAKGPIKILDSECVEKSYKDFYKDLESLGGENHVL</sequence>
<feature type="binding site" evidence="7">
    <location>
        <position position="25"/>
    </location>
    <ligand>
        <name>3-phosphoshikimate</name>
        <dbReference type="ChEBI" id="CHEBI:145989"/>
    </ligand>
</feature>
<feature type="binding site" evidence="7">
    <location>
        <position position="159"/>
    </location>
    <ligand>
        <name>3-phosphoshikimate</name>
        <dbReference type="ChEBI" id="CHEBI:145989"/>
    </ligand>
</feature>
<dbReference type="EC" id="2.5.1.19" evidence="7"/>
<comment type="function">
    <text evidence="7">Catalyzes the transfer of the enolpyruvyl moiety of phosphoenolpyruvate (PEP) to the 5-hydroxyl of shikimate-3-phosphate (S3P) to produce enolpyruvyl shikimate-3-phosphate and inorganic phosphate.</text>
</comment>
<name>A0A2X1ZWY4_9FIRM</name>
<feature type="binding site" evidence="7">
    <location>
        <position position="160"/>
    </location>
    <ligand>
        <name>phosphoenolpyruvate</name>
        <dbReference type="ChEBI" id="CHEBI:58702"/>
    </ligand>
</feature>
<dbReference type="UniPathway" id="UPA00053">
    <property type="reaction ID" value="UER00089"/>
</dbReference>
<evidence type="ECO:0000256" key="6">
    <source>
        <dbReference type="ARBA" id="ARBA00044633"/>
    </source>
</evidence>
<dbReference type="PANTHER" id="PTHR21090">
    <property type="entry name" value="AROM/DEHYDROQUINATE SYNTHASE"/>
    <property type="match status" value="1"/>
</dbReference>
<keyword evidence="5 7" id="KW-0057">Aromatic amino acid biosynthesis</keyword>
<keyword evidence="3 7" id="KW-0028">Amino-acid biosynthesis</keyword>
<dbReference type="GO" id="GO:0005737">
    <property type="term" value="C:cytoplasm"/>
    <property type="evidence" value="ECO:0007669"/>
    <property type="project" value="UniProtKB-SubCell"/>
</dbReference>
<feature type="binding site" evidence="7">
    <location>
        <position position="20"/>
    </location>
    <ligand>
        <name>3-phosphoshikimate</name>
        <dbReference type="ChEBI" id="CHEBI:145989"/>
    </ligand>
</feature>
<dbReference type="InterPro" id="IPR013792">
    <property type="entry name" value="RNA3'P_cycl/enolpyr_Trfase_a/b"/>
</dbReference>
<dbReference type="InterPro" id="IPR001986">
    <property type="entry name" value="Enolpyruvate_Tfrase_dom"/>
</dbReference>
<feature type="binding site" evidence="7">
    <location>
        <position position="117"/>
    </location>
    <ligand>
        <name>phosphoenolpyruvate</name>
        <dbReference type="ChEBI" id="CHEBI:58702"/>
    </ligand>
</feature>
<dbReference type="InterPro" id="IPR036968">
    <property type="entry name" value="Enolpyruvate_Tfrase_sf"/>
</dbReference>
<dbReference type="GO" id="GO:0008652">
    <property type="term" value="P:amino acid biosynthetic process"/>
    <property type="evidence" value="ECO:0007669"/>
    <property type="project" value="UniProtKB-KW"/>
</dbReference>
<dbReference type="Pfam" id="PF00275">
    <property type="entry name" value="EPSP_synthase"/>
    <property type="match status" value="1"/>
</dbReference>
<comment type="similarity">
    <text evidence="2 7">Belongs to the EPSP synthase family.</text>
</comment>
<comment type="subcellular location">
    <subcellularLocation>
        <location evidence="7">Cytoplasm</location>
    </subcellularLocation>
</comment>
<feature type="binding site" evidence="7">
    <location>
        <position position="293"/>
    </location>
    <ligand>
        <name>3-phosphoshikimate</name>
        <dbReference type="ChEBI" id="CHEBI:145989"/>
    </ligand>
</feature>
<dbReference type="AlphaFoldDB" id="A0A2X1ZWY4"/>
<keyword evidence="4 7" id="KW-0808">Transferase</keyword>
<dbReference type="PANTHER" id="PTHR21090:SF5">
    <property type="entry name" value="PENTAFUNCTIONAL AROM POLYPEPTIDE"/>
    <property type="match status" value="1"/>
</dbReference>
<evidence type="ECO:0000313" key="9">
    <source>
        <dbReference type="EMBL" id="SPY48505.1"/>
    </source>
</evidence>
<dbReference type="OrthoDB" id="9809920at2"/>
<evidence type="ECO:0000256" key="2">
    <source>
        <dbReference type="ARBA" id="ARBA00009948"/>
    </source>
</evidence>
<dbReference type="GeneID" id="83863062"/>
<evidence type="ECO:0000256" key="7">
    <source>
        <dbReference type="HAMAP-Rule" id="MF_00210"/>
    </source>
</evidence>
<feature type="binding site" evidence="7">
    <location>
        <position position="21"/>
    </location>
    <ligand>
        <name>3-phosphoshikimate</name>
        <dbReference type="ChEBI" id="CHEBI:145989"/>
    </ligand>
</feature>
<reference evidence="9 10" key="1">
    <citation type="submission" date="2018-06" db="EMBL/GenBank/DDBJ databases">
        <authorList>
            <consortium name="Pathogen Informatics"/>
            <person name="Doyle S."/>
        </authorList>
    </citation>
    <scope>NUCLEOTIDE SEQUENCE [LARGE SCALE GENOMIC DNA]</scope>
    <source>
        <strain evidence="9 10">NCTC13076</strain>
    </source>
</reference>
<evidence type="ECO:0000313" key="10">
    <source>
        <dbReference type="Proteomes" id="UP000250070"/>
    </source>
</evidence>
<dbReference type="RefSeq" id="WP_112890585.1">
    <property type="nucleotide sequence ID" value="NZ_CP068103.1"/>
</dbReference>
<gene>
    <name evidence="7 9" type="primary">aroA</name>
    <name evidence="9" type="ORF">NCTC13076_01591</name>
</gene>
<dbReference type="GO" id="GO:0009423">
    <property type="term" value="P:chorismate biosynthetic process"/>
    <property type="evidence" value="ECO:0007669"/>
    <property type="project" value="UniProtKB-UniRule"/>
</dbReference>
<feature type="binding site" evidence="7">
    <location>
        <position position="366"/>
    </location>
    <ligand>
        <name>phosphoenolpyruvate</name>
        <dbReference type="ChEBI" id="CHEBI:58702"/>
    </ligand>
</feature>
<dbReference type="Proteomes" id="UP000250070">
    <property type="component" value="Unassembled WGS sequence"/>
</dbReference>
<evidence type="ECO:0000256" key="4">
    <source>
        <dbReference type="ARBA" id="ARBA00022679"/>
    </source>
</evidence>
<feature type="binding site" evidence="7">
    <location>
        <position position="160"/>
    </location>
    <ligand>
        <name>3-phosphoshikimate</name>
        <dbReference type="ChEBI" id="CHEBI:145989"/>
    </ligand>
</feature>
<dbReference type="InterPro" id="IPR023193">
    <property type="entry name" value="EPSP_synthase_CS"/>
</dbReference>
<feature type="binding site" evidence="7">
    <location>
        <position position="392"/>
    </location>
    <ligand>
        <name>phosphoenolpyruvate</name>
        <dbReference type="ChEBI" id="CHEBI:58702"/>
    </ligand>
</feature>
<dbReference type="SUPFAM" id="SSF55205">
    <property type="entry name" value="EPT/RTPC-like"/>
    <property type="match status" value="1"/>
</dbReference>
<dbReference type="Gene3D" id="3.65.10.10">
    <property type="entry name" value="Enolpyruvate transferase domain"/>
    <property type="match status" value="2"/>
</dbReference>
<dbReference type="InterPro" id="IPR006264">
    <property type="entry name" value="EPSP_synthase"/>
</dbReference>
<keyword evidence="7" id="KW-0963">Cytoplasm</keyword>
<comment type="pathway">
    <text evidence="1 7">Metabolic intermediate biosynthesis; chorismate biosynthesis; chorismate from D-erythrose 4-phosphate and phosphoenolpyruvate: step 6/7.</text>
</comment>
<accession>A0A2X1ZWY4</accession>
<feature type="binding site" evidence="7">
    <location>
        <position position="20"/>
    </location>
    <ligand>
        <name>phosphoenolpyruvate</name>
        <dbReference type="ChEBI" id="CHEBI:58702"/>
    </ligand>
</feature>
<evidence type="ECO:0000256" key="3">
    <source>
        <dbReference type="ARBA" id="ARBA00022605"/>
    </source>
</evidence>
<feature type="active site" description="Proton acceptor" evidence="7">
    <location>
        <position position="293"/>
    </location>
</feature>
<dbReference type="PIRSF" id="PIRSF000505">
    <property type="entry name" value="EPSPS"/>
    <property type="match status" value="1"/>
</dbReference>
<feature type="binding site" evidence="7">
    <location>
        <position position="89"/>
    </location>
    <ligand>
        <name>phosphoenolpyruvate</name>
        <dbReference type="ChEBI" id="CHEBI:58702"/>
    </ligand>
</feature>
<evidence type="ECO:0000259" key="8">
    <source>
        <dbReference type="Pfam" id="PF00275"/>
    </source>
</evidence>
<dbReference type="STRING" id="54005.HMPREF3229_01215"/>
<comment type="caution">
    <text evidence="7">Lacks conserved residue(s) required for the propagation of feature annotation.</text>
</comment>
<comment type="catalytic activity">
    <reaction evidence="6">
        <text>3-phosphoshikimate + phosphoenolpyruvate = 5-O-(1-carboxyvinyl)-3-phosphoshikimate + phosphate</text>
        <dbReference type="Rhea" id="RHEA:21256"/>
        <dbReference type="ChEBI" id="CHEBI:43474"/>
        <dbReference type="ChEBI" id="CHEBI:57701"/>
        <dbReference type="ChEBI" id="CHEBI:58702"/>
        <dbReference type="ChEBI" id="CHEBI:145989"/>
        <dbReference type="EC" id="2.5.1.19"/>
    </reaction>
    <physiologicalReaction direction="left-to-right" evidence="6">
        <dbReference type="Rhea" id="RHEA:21257"/>
    </physiologicalReaction>
</comment>
<organism evidence="9 10">
    <name type="scientific">Peptoniphilus harei</name>
    <dbReference type="NCBI Taxonomy" id="54005"/>
    <lineage>
        <taxon>Bacteria</taxon>
        <taxon>Bacillati</taxon>
        <taxon>Bacillota</taxon>
        <taxon>Tissierellia</taxon>
        <taxon>Tissierellales</taxon>
        <taxon>Peptoniphilaceae</taxon>
        <taxon>Peptoniphilus</taxon>
    </lineage>
</organism>
<feature type="binding site" evidence="7">
    <location>
        <position position="158"/>
    </location>
    <ligand>
        <name>3-phosphoshikimate</name>
        <dbReference type="ChEBI" id="CHEBI:145989"/>
    </ligand>
</feature>
<dbReference type="GO" id="GO:0003866">
    <property type="term" value="F:3-phosphoshikimate 1-carboxyvinyltransferase activity"/>
    <property type="evidence" value="ECO:0007669"/>
    <property type="project" value="UniProtKB-UniRule"/>
</dbReference>
<dbReference type="PROSITE" id="PS00885">
    <property type="entry name" value="EPSP_SYNTHASE_2"/>
    <property type="match status" value="1"/>
</dbReference>
<feature type="domain" description="Enolpyruvate transferase" evidence="8">
    <location>
        <begin position="7"/>
        <end position="401"/>
    </location>
</feature>
<evidence type="ECO:0000256" key="5">
    <source>
        <dbReference type="ARBA" id="ARBA00023141"/>
    </source>
</evidence>
<dbReference type="HAMAP" id="MF_00210">
    <property type="entry name" value="EPSP_synth"/>
    <property type="match status" value="1"/>
</dbReference>
<proteinExistence type="inferred from homology"/>
<protein>
    <recommendedName>
        <fullName evidence="7">3-phosphoshikimate 1-carboxyvinyltransferase</fullName>
        <ecNumber evidence="7">2.5.1.19</ecNumber>
    </recommendedName>
    <alternativeName>
        <fullName evidence="7">5-enolpyruvylshikimate-3-phosphate synthase</fullName>
        <shortName evidence="7">EPSP synthase</shortName>
        <shortName evidence="7">EPSPS</shortName>
    </alternativeName>
</protein>
<dbReference type="EMBL" id="UATM01000032">
    <property type="protein sequence ID" value="SPY48505.1"/>
    <property type="molecule type" value="Genomic_DNA"/>
</dbReference>